<dbReference type="PROSITE" id="PS51371">
    <property type="entry name" value="CBS"/>
    <property type="match status" value="1"/>
</dbReference>
<gene>
    <name evidence="3" type="ORF">EDD77_10984</name>
</gene>
<accession>A0A4R1QYJ5</accession>
<dbReference type="RefSeq" id="WP_341439598.1">
    <property type="nucleotide sequence ID" value="NZ_CABKVM010000015.1"/>
</dbReference>
<sequence>MLRIDELLIDENTSVLDTLKKLDETGQRILFIAPEGKLAAAVTDGDIRKYILRGGALEGPLREAANYHPKSLPLEQRARARSYIEEQGIDALPLLDKQGRIADIIFTSGVDLDNRTCAGLPVVIMAGGLGTRLYPYTKILPKPLIPVGERPILELIIDRFCDFGCTDFHLVVNYKKNMIKSYFNDLEKSYRVSYADEDEPLGTGGGLCLLKGKLDNTFFLSNCDILLDADYGDILNYHKSQGNIITMVCAVKHFTVPYGVIELNNDGTIQTMREKPEMNFLTNTGVYVVEPRVVEELEDGKKQGFTDIIEHYRAAGEKVGVYPISEQSWMDMGQIEELDHMRRRLEGNS</sequence>
<evidence type="ECO:0000256" key="1">
    <source>
        <dbReference type="PROSITE-ProRule" id="PRU00703"/>
    </source>
</evidence>
<dbReference type="SUPFAM" id="SSF54631">
    <property type="entry name" value="CBS-domain pair"/>
    <property type="match status" value="1"/>
</dbReference>
<proteinExistence type="predicted"/>
<protein>
    <submittedName>
        <fullName evidence="3">Nucleotidyltransferase-like protein</fullName>
    </submittedName>
</protein>
<dbReference type="Gene3D" id="3.10.580.10">
    <property type="entry name" value="CBS-domain"/>
    <property type="match status" value="1"/>
</dbReference>
<dbReference type="InterPro" id="IPR005835">
    <property type="entry name" value="NTP_transferase_dom"/>
</dbReference>
<dbReference type="GeneID" id="97380784"/>
<evidence type="ECO:0000313" key="4">
    <source>
        <dbReference type="Proteomes" id="UP000295184"/>
    </source>
</evidence>
<comment type="caution">
    <text evidence="3">The sequence shown here is derived from an EMBL/GenBank/DDBJ whole genome shotgun (WGS) entry which is preliminary data.</text>
</comment>
<keyword evidence="1" id="KW-0129">CBS domain</keyword>
<dbReference type="Gene3D" id="3.90.550.10">
    <property type="entry name" value="Spore Coat Polysaccharide Biosynthesis Protein SpsA, Chain A"/>
    <property type="match status" value="1"/>
</dbReference>
<dbReference type="STRING" id="1650663.GCA_001486665_01155"/>
<dbReference type="InterPro" id="IPR029044">
    <property type="entry name" value="Nucleotide-diphossugar_trans"/>
</dbReference>
<dbReference type="InterPro" id="IPR000644">
    <property type="entry name" value="CBS_dom"/>
</dbReference>
<dbReference type="GO" id="GO:0016740">
    <property type="term" value="F:transferase activity"/>
    <property type="evidence" value="ECO:0007669"/>
    <property type="project" value="UniProtKB-KW"/>
</dbReference>
<dbReference type="InterPro" id="IPR050486">
    <property type="entry name" value="Mannose-1P_guanyltransferase"/>
</dbReference>
<dbReference type="Pfam" id="PF00483">
    <property type="entry name" value="NTP_transferase"/>
    <property type="match status" value="1"/>
</dbReference>
<reference evidence="3 4" key="1">
    <citation type="submission" date="2019-03" db="EMBL/GenBank/DDBJ databases">
        <title>Genomic Encyclopedia of Type Strains, Phase IV (KMG-IV): sequencing the most valuable type-strain genomes for metagenomic binning, comparative biology and taxonomic classification.</title>
        <authorList>
            <person name="Goeker M."/>
        </authorList>
    </citation>
    <scope>NUCLEOTIDE SEQUENCE [LARGE SCALE GENOMIC DNA]</scope>
    <source>
        <strain evidence="3 4">DSM 100451</strain>
    </source>
</reference>
<dbReference type="EMBL" id="SLUM01000009">
    <property type="protein sequence ID" value="TCL57810.1"/>
    <property type="molecule type" value="Genomic_DNA"/>
</dbReference>
<feature type="domain" description="CBS" evidence="2">
    <location>
        <begin position="1"/>
        <end position="57"/>
    </location>
</feature>
<evidence type="ECO:0000259" key="2">
    <source>
        <dbReference type="PROSITE" id="PS51371"/>
    </source>
</evidence>
<keyword evidence="3" id="KW-0808">Transferase</keyword>
<dbReference type="Proteomes" id="UP000295184">
    <property type="component" value="Unassembled WGS sequence"/>
</dbReference>
<evidence type="ECO:0000313" key="3">
    <source>
        <dbReference type="EMBL" id="TCL57810.1"/>
    </source>
</evidence>
<organism evidence="3 4">
    <name type="scientific">Allofournierella massiliensis</name>
    <dbReference type="NCBI Taxonomy" id="1650663"/>
    <lineage>
        <taxon>Bacteria</taxon>
        <taxon>Bacillati</taxon>
        <taxon>Bacillota</taxon>
        <taxon>Clostridia</taxon>
        <taxon>Eubacteriales</taxon>
        <taxon>Oscillospiraceae</taxon>
        <taxon>Allofournierella</taxon>
    </lineage>
</organism>
<name>A0A4R1QYJ5_9FIRM</name>
<dbReference type="SUPFAM" id="SSF53448">
    <property type="entry name" value="Nucleotide-diphospho-sugar transferases"/>
    <property type="match status" value="1"/>
</dbReference>
<dbReference type="AlphaFoldDB" id="A0A4R1QYJ5"/>
<dbReference type="PANTHER" id="PTHR22572">
    <property type="entry name" value="SUGAR-1-PHOSPHATE GUANYL TRANSFERASE"/>
    <property type="match status" value="1"/>
</dbReference>
<dbReference type="InterPro" id="IPR046342">
    <property type="entry name" value="CBS_dom_sf"/>
</dbReference>